<evidence type="ECO:0000256" key="1">
    <source>
        <dbReference type="ARBA" id="ARBA00006509"/>
    </source>
</evidence>
<accession>A0A391NXS5</accession>
<keyword evidence="3" id="KW-0687">Ribonucleoprotein</keyword>
<dbReference type="Proteomes" id="UP000265618">
    <property type="component" value="Unassembled WGS sequence"/>
</dbReference>
<dbReference type="OrthoDB" id="9616667at2759"/>
<comment type="similarity">
    <text evidence="1">Belongs to the eukaryotic ribosomal protein eL36 family.</text>
</comment>
<dbReference type="InterPro" id="IPR038097">
    <property type="entry name" value="Ribosomal_eL36_sf"/>
</dbReference>
<evidence type="ECO:0000313" key="5">
    <source>
        <dbReference type="Proteomes" id="UP000265618"/>
    </source>
</evidence>
<proteinExistence type="inferred from homology"/>
<dbReference type="GO" id="GO:0003735">
    <property type="term" value="F:structural constituent of ribosome"/>
    <property type="evidence" value="ECO:0007669"/>
    <property type="project" value="InterPro"/>
</dbReference>
<gene>
    <name evidence="4" type="ORF">KIPB_008892</name>
</gene>
<dbReference type="GO" id="GO:0005840">
    <property type="term" value="C:ribosome"/>
    <property type="evidence" value="ECO:0007669"/>
    <property type="project" value="UniProtKB-KW"/>
</dbReference>
<dbReference type="GO" id="GO:0006412">
    <property type="term" value="P:translation"/>
    <property type="evidence" value="ECO:0007669"/>
    <property type="project" value="InterPro"/>
</dbReference>
<dbReference type="EMBL" id="BDIP01002871">
    <property type="protein sequence ID" value="GCA63263.1"/>
    <property type="molecule type" value="Genomic_DNA"/>
</dbReference>
<keyword evidence="5" id="KW-1185">Reference proteome</keyword>
<organism evidence="4 5">
    <name type="scientific">Kipferlia bialata</name>
    <dbReference type="NCBI Taxonomy" id="797122"/>
    <lineage>
        <taxon>Eukaryota</taxon>
        <taxon>Metamonada</taxon>
        <taxon>Carpediemonas-like organisms</taxon>
        <taxon>Kipferlia</taxon>
    </lineage>
</organism>
<dbReference type="Gene3D" id="1.10.10.1760">
    <property type="entry name" value="60S ribosomal protein L36"/>
    <property type="match status" value="1"/>
</dbReference>
<reference evidence="4 5" key="1">
    <citation type="journal article" date="2018" name="PLoS ONE">
        <title>The draft genome of Kipferlia bialata reveals reductive genome evolution in fornicate parasites.</title>
        <authorList>
            <person name="Tanifuji G."/>
            <person name="Takabayashi S."/>
            <person name="Kume K."/>
            <person name="Takagi M."/>
            <person name="Nakayama T."/>
            <person name="Kamikawa R."/>
            <person name="Inagaki Y."/>
            <person name="Hashimoto T."/>
        </authorList>
    </citation>
    <scope>NUCLEOTIDE SEQUENCE [LARGE SCALE GENOMIC DNA]</scope>
    <source>
        <strain evidence="4">NY0173</strain>
    </source>
</reference>
<evidence type="ECO:0000256" key="3">
    <source>
        <dbReference type="ARBA" id="ARBA00023274"/>
    </source>
</evidence>
<dbReference type="PANTHER" id="PTHR10114">
    <property type="entry name" value="60S RIBOSOMAL PROTEIN L36"/>
    <property type="match status" value="1"/>
</dbReference>
<dbReference type="InterPro" id="IPR000509">
    <property type="entry name" value="Ribosomal_eL36"/>
</dbReference>
<dbReference type="FunFam" id="1.10.10.1760:FF:000001">
    <property type="entry name" value="60S ribosomal protein L36"/>
    <property type="match status" value="1"/>
</dbReference>
<dbReference type="AlphaFoldDB" id="A0A391NXS5"/>
<dbReference type="Pfam" id="PF01158">
    <property type="entry name" value="Ribosomal_L36e"/>
    <property type="match status" value="1"/>
</dbReference>
<comment type="caution">
    <text evidence="4">The sequence shown here is derived from an EMBL/GenBank/DDBJ whole genome shotgun (WGS) entry which is preliminary data.</text>
</comment>
<dbReference type="GO" id="GO:1990904">
    <property type="term" value="C:ribonucleoprotein complex"/>
    <property type="evidence" value="ECO:0007669"/>
    <property type="project" value="UniProtKB-KW"/>
</dbReference>
<keyword evidence="2 4" id="KW-0689">Ribosomal protein</keyword>
<protein>
    <submittedName>
        <fullName evidence="4">Ribosomal protein L36e</fullName>
    </submittedName>
</protein>
<name>A0A391NXS5_9EUKA</name>
<evidence type="ECO:0000313" key="4">
    <source>
        <dbReference type="EMBL" id="GCA63263.1"/>
    </source>
</evidence>
<sequence length="99" mass="11013">MALSKTPTGVAIGKNHGHATVAHARVLKQSEKKSSGSKHVMLVRAVIQEVTGLNPYEKHIIELLRLGKDRQALRFVNRRLGNIKRAKGKVAQMQQVIRN</sequence>
<evidence type="ECO:0000256" key="2">
    <source>
        <dbReference type="ARBA" id="ARBA00022980"/>
    </source>
</evidence>